<keyword evidence="4" id="KW-1185">Reference proteome</keyword>
<feature type="compositionally biased region" description="Low complexity" evidence="1">
    <location>
        <begin position="43"/>
        <end position="81"/>
    </location>
</feature>
<name>A0A7W9IGA7_9ACTN</name>
<dbReference type="EMBL" id="JACHMP010000001">
    <property type="protein sequence ID" value="MBB5820128.1"/>
    <property type="molecule type" value="Genomic_DNA"/>
</dbReference>
<evidence type="ECO:0000256" key="2">
    <source>
        <dbReference type="SAM" id="SignalP"/>
    </source>
</evidence>
<dbReference type="PROSITE" id="PS51257">
    <property type="entry name" value="PROKAR_LIPOPROTEIN"/>
    <property type="match status" value="1"/>
</dbReference>
<comment type="caution">
    <text evidence="3">The sequence shown here is derived from an EMBL/GenBank/DDBJ whole genome shotgun (WGS) entry which is preliminary data.</text>
</comment>
<dbReference type="Proteomes" id="UP000540685">
    <property type="component" value="Unassembled WGS sequence"/>
</dbReference>
<feature type="region of interest" description="Disordered" evidence="1">
    <location>
        <begin position="43"/>
        <end position="94"/>
    </location>
</feature>
<proteinExistence type="predicted"/>
<dbReference type="RefSeq" id="WP_184537272.1">
    <property type="nucleotide sequence ID" value="NZ_JACHMP010000001.1"/>
</dbReference>
<keyword evidence="2" id="KW-0732">Signal</keyword>
<accession>A0A7W9IGA7</accession>
<evidence type="ECO:0000256" key="1">
    <source>
        <dbReference type="SAM" id="MobiDB-lite"/>
    </source>
</evidence>
<organism evidence="3 4">
    <name type="scientific">Streptosporangium becharense</name>
    <dbReference type="NCBI Taxonomy" id="1816182"/>
    <lineage>
        <taxon>Bacteria</taxon>
        <taxon>Bacillati</taxon>
        <taxon>Actinomycetota</taxon>
        <taxon>Actinomycetes</taxon>
        <taxon>Streptosporangiales</taxon>
        <taxon>Streptosporangiaceae</taxon>
        <taxon>Streptosporangium</taxon>
    </lineage>
</organism>
<dbReference type="AlphaFoldDB" id="A0A7W9IGA7"/>
<evidence type="ECO:0000313" key="4">
    <source>
        <dbReference type="Proteomes" id="UP000540685"/>
    </source>
</evidence>
<evidence type="ECO:0000313" key="3">
    <source>
        <dbReference type="EMBL" id="MBB5820128.1"/>
    </source>
</evidence>
<sequence length="183" mass="17879">MGRSLKAAHVLLVAAFAAGVSGCSGEGGSSAATPTAAASSATVTAPPAPAAPTVSESATETETAAPAVTPSTVPADPTAGASGEGDGAGDTGPAVQLVGTLSATLTEPGWITVQLDGGDAQPVMLNRDAPVLDVQGTICDKGKVPHKCTVAQLEKALRAGKAPYAKVTLRGGVAVRVEELVRE</sequence>
<feature type="chain" id="PRO_5039707369" evidence="2">
    <location>
        <begin position="23"/>
        <end position="183"/>
    </location>
</feature>
<gene>
    <name evidence="3" type="ORF">F4562_003190</name>
</gene>
<protein>
    <submittedName>
        <fullName evidence="3">Cytoskeletal protein RodZ</fullName>
    </submittedName>
</protein>
<reference evidence="3 4" key="1">
    <citation type="submission" date="2020-08" db="EMBL/GenBank/DDBJ databases">
        <title>Sequencing the genomes of 1000 actinobacteria strains.</title>
        <authorList>
            <person name="Klenk H.-P."/>
        </authorList>
    </citation>
    <scope>NUCLEOTIDE SEQUENCE [LARGE SCALE GENOMIC DNA]</scope>
    <source>
        <strain evidence="3 4">DSM 46887</strain>
    </source>
</reference>
<feature type="signal peptide" evidence="2">
    <location>
        <begin position="1"/>
        <end position="22"/>
    </location>
</feature>